<dbReference type="Gene3D" id="3.90.79.10">
    <property type="entry name" value="Nucleoside Triphosphate Pyrophosphohydrolase"/>
    <property type="match status" value="1"/>
</dbReference>
<dbReference type="PROSITE" id="PS51462">
    <property type="entry name" value="NUDIX"/>
    <property type="match status" value="1"/>
</dbReference>
<dbReference type="Proteomes" id="UP000679690">
    <property type="component" value="Unassembled WGS sequence"/>
</dbReference>
<gene>
    <name evidence="4" type="ORF">J5X75_04140</name>
</gene>
<name>A0ABS3UD55_9ACTN</name>
<evidence type="ECO:0000313" key="4">
    <source>
        <dbReference type="EMBL" id="MBO3736710.1"/>
    </source>
</evidence>
<protein>
    <submittedName>
        <fullName evidence="4">NUDIX domain-containing protein</fullName>
    </submittedName>
</protein>
<dbReference type="InterPro" id="IPR000086">
    <property type="entry name" value="NUDIX_hydrolase_dom"/>
</dbReference>
<comment type="caution">
    <text evidence="4">The sequence shown here is derived from an EMBL/GenBank/DDBJ whole genome shotgun (WGS) entry which is preliminary data.</text>
</comment>
<sequence>MRCRCDDPHHRTIEIGRWLLKGIPRFAVHVISKALQTYWKVCKPRTFGVKALILHPADPGLCVMIRHSYTDQERWGLPGGGYRPRRESAEDAVRRECMEELGVEFAAAVDVLKEVATELEGKRDHLTIFRGTALSAELRTNEEVAEARWTPSDYSGIPSGRLLSRWANIAISAHREAKA</sequence>
<feature type="domain" description="Nudix hydrolase" evidence="3">
    <location>
        <begin position="44"/>
        <end position="175"/>
    </location>
</feature>
<dbReference type="EMBL" id="JAGFNS010000002">
    <property type="protein sequence ID" value="MBO3736710.1"/>
    <property type="molecule type" value="Genomic_DNA"/>
</dbReference>
<dbReference type="PANTHER" id="PTHR43046">
    <property type="entry name" value="GDP-MANNOSE MANNOSYL HYDROLASE"/>
    <property type="match status" value="1"/>
</dbReference>
<dbReference type="Pfam" id="PF00293">
    <property type="entry name" value="NUDIX"/>
    <property type="match status" value="1"/>
</dbReference>
<dbReference type="RefSeq" id="WP_208466152.1">
    <property type="nucleotide sequence ID" value="NZ_JAGFNS010000002.1"/>
</dbReference>
<evidence type="ECO:0000256" key="2">
    <source>
        <dbReference type="ARBA" id="ARBA00022801"/>
    </source>
</evidence>
<comment type="cofactor">
    <cofactor evidence="1">
        <name>Mg(2+)</name>
        <dbReference type="ChEBI" id="CHEBI:18420"/>
    </cofactor>
</comment>
<dbReference type="InterPro" id="IPR015797">
    <property type="entry name" value="NUDIX_hydrolase-like_dom_sf"/>
</dbReference>
<dbReference type="SUPFAM" id="SSF55811">
    <property type="entry name" value="Nudix"/>
    <property type="match status" value="1"/>
</dbReference>
<evidence type="ECO:0000313" key="5">
    <source>
        <dbReference type="Proteomes" id="UP000679690"/>
    </source>
</evidence>
<proteinExistence type="predicted"/>
<organism evidence="4 5">
    <name type="scientific">Actinoplanes flavus</name>
    <dbReference type="NCBI Taxonomy" id="2820290"/>
    <lineage>
        <taxon>Bacteria</taxon>
        <taxon>Bacillati</taxon>
        <taxon>Actinomycetota</taxon>
        <taxon>Actinomycetes</taxon>
        <taxon>Micromonosporales</taxon>
        <taxon>Micromonosporaceae</taxon>
        <taxon>Actinoplanes</taxon>
    </lineage>
</organism>
<keyword evidence="5" id="KW-1185">Reference proteome</keyword>
<evidence type="ECO:0000256" key="1">
    <source>
        <dbReference type="ARBA" id="ARBA00001946"/>
    </source>
</evidence>
<reference evidence="4 5" key="1">
    <citation type="submission" date="2021-03" db="EMBL/GenBank/DDBJ databases">
        <title>Actinoplanes flavus sp. nov., a novel actinomycete isolated from Coconut Palm rhizosphere soil.</title>
        <authorList>
            <person name="Luo X."/>
        </authorList>
    </citation>
    <scope>NUCLEOTIDE SEQUENCE [LARGE SCALE GENOMIC DNA]</scope>
    <source>
        <strain evidence="4 5">NEAU-H7</strain>
    </source>
</reference>
<keyword evidence="2" id="KW-0378">Hydrolase</keyword>
<evidence type="ECO:0000259" key="3">
    <source>
        <dbReference type="PROSITE" id="PS51462"/>
    </source>
</evidence>
<accession>A0ABS3UD55</accession>
<dbReference type="PANTHER" id="PTHR43046:SF14">
    <property type="entry name" value="MUTT_NUDIX FAMILY PROTEIN"/>
    <property type="match status" value="1"/>
</dbReference>